<accession>A0A8W7Q2V0</accession>
<evidence type="ECO:0000256" key="6">
    <source>
        <dbReference type="SAM" id="MobiDB-lite"/>
    </source>
</evidence>
<dbReference type="Proteomes" id="UP000075882">
    <property type="component" value="Unassembled WGS sequence"/>
</dbReference>
<reference evidence="7" key="1">
    <citation type="submission" date="2022-08" db="UniProtKB">
        <authorList>
            <consortium name="EnsemblMetazoa"/>
        </authorList>
    </citation>
    <scope>IDENTIFICATION</scope>
</reference>
<feature type="compositionally biased region" description="Low complexity" evidence="6">
    <location>
        <begin position="88"/>
        <end position="107"/>
    </location>
</feature>
<keyword evidence="5" id="KW-0067">ATP-binding</keyword>
<organism evidence="7">
    <name type="scientific">Anopheles coluzzii</name>
    <name type="common">African malaria mosquito</name>
    <dbReference type="NCBI Taxonomy" id="1518534"/>
    <lineage>
        <taxon>Eukaryota</taxon>
        <taxon>Metazoa</taxon>
        <taxon>Ecdysozoa</taxon>
        <taxon>Arthropoda</taxon>
        <taxon>Hexapoda</taxon>
        <taxon>Insecta</taxon>
        <taxon>Pterygota</taxon>
        <taxon>Neoptera</taxon>
        <taxon>Endopterygota</taxon>
        <taxon>Diptera</taxon>
        <taxon>Nematocera</taxon>
        <taxon>Culicoidea</taxon>
        <taxon>Culicidae</taxon>
        <taxon>Anophelinae</taxon>
        <taxon>Anopheles</taxon>
    </lineage>
</organism>
<dbReference type="VEuPathDB" id="VectorBase:ACON2_041943"/>
<dbReference type="SUPFAM" id="SSF56112">
    <property type="entry name" value="Protein kinase-like (PK-like)"/>
    <property type="match status" value="1"/>
</dbReference>
<keyword evidence="1" id="KW-0723">Serine/threonine-protein kinase</keyword>
<dbReference type="GO" id="GO:0005524">
    <property type="term" value="F:ATP binding"/>
    <property type="evidence" value="ECO:0007669"/>
    <property type="project" value="UniProtKB-KW"/>
</dbReference>
<dbReference type="InterPro" id="IPR011009">
    <property type="entry name" value="Kinase-like_dom_sf"/>
</dbReference>
<keyword evidence="2" id="KW-0808">Transferase</keyword>
<dbReference type="InterPro" id="IPR050494">
    <property type="entry name" value="Ser_Thr_dual-spec_kinase"/>
</dbReference>
<evidence type="ECO:0000256" key="3">
    <source>
        <dbReference type="ARBA" id="ARBA00022741"/>
    </source>
</evidence>
<dbReference type="EnsemblMetazoa" id="ACOM042187-RA">
    <property type="protein sequence ID" value="ACOM042187-PA.1"/>
    <property type="gene ID" value="ACOM042187"/>
</dbReference>
<keyword evidence="4" id="KW-0418">Kinase</keyword>
<evidence type="ECO:0000256" key="4">
    <source>
        <dbReference type="ARBA" id="ARBA00022777"/>
    </source>
</evidence>
<dbReference type="PANTHER" id="PTHR24058:SF28">
    <property type="entry name" value="SERINE_THREONINE-PROTEIN KINASE MINIBRAIN"/>
    <property type="match status" value="1"/>
</dbReference>
<evidence type="ECO:0008006" key="8">
    <source>
        <dbReference type="Google" id="ProtNLM"/>
    </source>
</evidence>
<evidence type="ECO:0000256" key="2">
    <source>
        <dbReference type="ARBA" id="ARBA00022679"/>
    </source>
</evidence>
<proteinExistence type="predicted"/>
<dbReference type="Gene3D" id="3.30.200.20">
    <property type="entry name" value="Phosphorylase Kinase, domain 1"/>
    <property type="match status" value="1"/>
</dbReference>
<dbReference type="GO" id="GO:0004674">
    <property type="term" value="F:protein serine/threonine kinase activity"/>
    <property type="evidence" value="ECO:0007669"/>
    <property type="project" value="UniProtKB-KW"/>
</dbReference>
<feature type="region of interest" description="Disordered" evidence="6">
    <location>
        <begin position="271"/>
        <end position="362"/>
    </location>
</feature>
<evidence type="ECO:0000256" key="1">
    <source>
        <dbReference type="ARBA" id="ARBA00022527"/>
    </source>
</evidence>
<sequence length="362" mass="34621">MGKGSFGQVVKAFDHEERCQVAIKIIKNKKPFLNQAQIEVKLLEMMNRADAENKYYIGGSAAARYGNTAVSASGAAPAPSHYHRSRYLAQQQQQQHQQAQQGQHLQGSASHLGSSALVVGGGGGHKSYAPASLPLDLGSHMASSLGGLVIPDHHAPAAMSGSFLAHNLSMPPGGGVVGPGSIGGMPVGGAVGYAPFSVNEAMLMAAAAASSGAGGSVGPLGGGNSLGVIGGPIGVGSVSTVGPASLVVGGSAAAVSVGVGVSSHHLIGGTGSSISNSSSSSSSTNGGGGGGAGLAGPLGSGTVGAGSGSASGGSSVGSGGSGIVSSSSAKGHGRGPPGAPSDRDESSPMVGVCVQPSPVIIH</sequence>
<keyword evidence="3" id="KW-0547">Nucleotide-binding</keyword>
<evidence type="ECO:0000256" key="5">
    <source>
        <dbReference type="ARBA" id="ARBA00022840"/>
    </source>
</evidence>
<dbReference type="AlphaFoldDB" id="A0A8W7Q2V0"/>
<feature type="region of interest" description="Disordered" evidence="6">
    <location>
        <begin position="73"/>
        <end position="107"/>
    </location>
</feature>
<name>A0A8W7Q2V0_ANOCL</name>
<dbReference type="PANTHER" id="PTHR24058">
    <property type="entry name" value="DUAL SPECIFICITY PROTEIN KINASE"/>
    <property type="match status" value="1"/>
</dbReference>
<protein>
    <recommendedName>
        <fullName evidence="8">Protein kinase domain-containing protein</fullName>
    </recommendedName>
</protein>
<feature type="compositionally biased region" description="Low complexity" evidence="6">
    <location>
        <begin position="272"/>
        <end position="284"/>
    </location>
</feature>
<feature type="compositionally biased region" description="Gly residues" evidence="6">
    <location>
        <begin position="285"/>
        <end position="322"/>
    </location>
</feature>
<evidence type="ECO:0000313" key="7">
    <source>
        <dbReference type="EnsemblMetazoa" id="ACOM042187-PA.1"/>
    </source>
</evidence>